<evidence type="ECO:0000313" key="11">
    <source>
        <dbReference type="EMBL" id="MCO4294585.1"/>
    </source>
</evidence>
<evidence type="ECO:0000256" key="3">
    <source>
        <dbReference type="ARBA" id="ARBA00022670"/>
    </source>
</evidence>
<comment type="caution">
    <text evidence="11">The sequence shown here is derived from an EMBL/GenBank/DDBJ whole genome shotgun (WGS) entry which is preliminary data.</text>
</comment>
<dbReference type="RefSeq" id="WP_252589616.1">
    <property type="nucleotide sequence ID" value="NZ_JAMWYS010000058.1"/>
</dbReference>
<protein>
    <submittedName>
        <fullName evidence="11">M13 family metallopeptidase</fullName>
    </submittedName>
</protein>
<feature type="domain" description="Peptidase M13 C-terminal" evidence="9">
    <location>
        <begin position="472"/>
        <end position="673"/>
    </location>
</feature>
<dbReference type="PRINTS" id="PR00786">
    <property type="entry name" value="NEPRILYSIN"/>
</dbReference>
<evidence type="ECO:0000256" key="5">
    <source>
        <dbReference type="ARBA" id="ARBA00022801"/>
    </source>
</evidence>
<dbReference type="InterPro" id="IPR042089">
    <property type="entry name" value="Peptidase_M13_dom_2"/>
</dbReference>
<dbReference type="GO" id="GO:0016485">
    <property type="term" value="P:protein processing"/>
    <property type="evidence" value="ECO:0007669"/>
    <property type="project" value="TreeGrafter"/>
</dbReference>
<dbReference type="Pfam" id="PF01431">
    <property type="entry name" value="Peptidase_M13"/>
    <property type="match status" value="1"/>
</dbReference>
<evidence type="ECO:0000256" key="1">
    <source>
        <dbReference type="ARBA" id="ARBA00001947"/>
    </source>
</evidence>
<keyword evidence="3" id="KW-0645">Protease</keyword>
<dbReference type="GO" id="GO:0005886">
    <property type="term" value="C:plasma membrane"/>
    <property type="evidence" value="ECO:0007669"/>
    <property type="project" value="TreeGrafter"/>
</dbReference>
<evidence type="ECO:0000313" key="12">
    <source>
        <dbReference type="Proteomes" id="UP001155182"/>
    </source>
</evidence>
<dbReference type="GO" id="GO:0046872">
    <property type="term" value="F:metal ion binding"/>
    <property type="evidence" value="ECO:0007669"/>
    <property type="project" value="UniProtKB-KW"/>
</dbReference>
<dbReference type="PROSITE" id="PS51885">
    <property type="entry name" value="NEPRILYSIN"/>
    <property type="match status" value="1"/>
</dbReference>
<dbReference type="Gene3D" id="3.40.390.10">
    <property type="entry name" value="Collagenase (Catalytic Domain)"/>
    <property type="match status" value="1"/>
</dbReference>
<proteinExistence type="inferred from homology"/>
<dbReference type="Proteomes" id="UP001155182">
    <property type="component" value="Unassembled WGS sequence"/>
</dbReference>
<dbReference type="PANTHER" id="PTHR11733">
    <property type="entry name" value="ZINC METALLOPROTEASE FAMILY M13 NEPRILYSIN-RELATED"/>
    <property type="match status" value="1"/>
</dbReference>
<dbReference type="GO" id="GO:0004222">
    <property type="term" value="F:metalloendopeptidase activity"/>
    <property type="evidence" value="ECO:0007669"/>
    <property type="project" value="InterPro"/>
</dbReference>
<keyword evidence="6" id="KW-0862">Zinc</keyword>
<keyword evidence="8" id="KW-0732">Signal</keyword>
<organism evidence="11 12">
    <name type="scientific">Solitalea agri</name>
    <dbReference type="NCBI Taxonomy" id="2953739"/>
    <lineage>
        <taxon>Bacteria</taxon>
        <taxon>Pseudomonadati</taxon>
        <taxon>Bacteroidota</taxon>
        <taxon>Sphingobacteriia</taxon>
        <taxon>Sphingobacteriales</taxon>
        <taxon>Sphingobacteriaceae</taxon>
        <taxon>Solitalea</taxon>
    </lineage>
</organism>
<evidence type="ECO:0000256" key="2">
    <source>
        <dbReference type="ARBA" id="ARBA00007357"/>
    </source>
</evidence>
<sequence length="677" mass="77434">MKKRKFVWYVLIMSSIATVSQAQTSSRKFIDRANMDESVSPRENFYQYANGGWLKNNPIPLTETRWGSFNELISNTNQILKGILKEAADKNATYGSNSQLVGDFFASGMDSLEIESAGVSPTNSLFSDIKSINTTKDLLNEITSLHKSGIDAAFNFVIYQDDKQSSQVIAQLSQGGLGLPDRDYYFNMDDRSSNIRTEYQKHLVNMFKIFGDDKKTANKNAEAVIKLETALAGASMTRVEQRNPNKIYHKLSLAELQKITPLIFWKETLNDFTGQDIKEVLVRQPEFFKEFDRQLVATPLNEWKAYLKWNVIRAAAPYLHSIAVNENFNFYGKVLTGQKNLKPRADRVSVVVDNSMGEVLGRMYVSRYFKPEAKTRMLELIKNLTVTYEDRIKRLDWMSDETKQKALTKLHAFIRKIGYPDVWKDYSSVHISRTSYFGNVLECNKYDYNFMLDKLGKPVDKAEWGMSAPTINAYYNPVVNEIVFPAGILQSPFFDFNADDAVNYGGIGCAIGHEMTHGFDDQGRQYDAEGNLNDWWTKNDADRFKERAYKVVEQYNSYTVLNGTMNVNGQLTLGENLADFGGINIAFEAFKKTPQAMKGEMIDGFTPEQRFFLSWAQIWRANIRDEAQAQRIVTDPHSPGMYRCNGPVSNMPEFYEAFNVRQGDPMWRKPAERAVIW</sequence>
<dbReference type="PANTHER" id="PTHR11733:SF167">
    <property type="entry name" value="FI17812P1-RELATED"/>
    <property type="match status" value="1"/>
</dbReference>
<dbReference type="EMBL" id="JAMWYS010000058">
    <property type="protein sequence ID" value="MCO4294585.1"/>
    <property type="molecule type" value="Genomic_DNA"/>
</dbReference>
<evidence type="ECO:0000259" key="9">
    <source>
        <dbReference type="Pfam" id="PF01431"/>
    </source>
</evidence>
<feature type="signal peptide" evidence="8">
    <location>
        <begin position="1"/>
        <end position="22"/>
    </location>
</feature>
<keyword evidence="7" id="KW-0482">Metalloprotease</keyword>
<dbReference type="InterPro" id="IPR008753">
    <property type="entry name" value="Peptidase_M13_N"/>
</dbReference>
<comment type="similarity">
    <text evidence="2">Belongs to the peptidase M13 family.</text>
</comment>
<dbReference type="SUPFAM" id="SSF55486">
    <property type="entry name" value="Metalloproteases ('zincins'), catalytic domain"/>
    <property type="match status" value="1"/>
</dbReference>
<accession>A0A9X2F5F9</accession>
<evidence type="ECO:0000259" key="10">
    <source>
        <dbReference type="Pfam" id="PF05649"/>
    </source>
</evidence>
<keyword evidence="4" id="KW-0479">Metal-binding</keyword>
<feature type="domain" description="Peptidase M13 N-terminal" evidence="10">
    <location>
        <begin position="41"/>
        <end position="420"/>
    </location>
</feature>
<reference evidence="11" key="1">
    <citation type="submission" date="2022-06" db="EMBL/GenBank/DDBJ databases">
        <title>Solitalea sp. MAHUQ-68 isolated from rhizospheric soil.</title>
        <authorList>
            <person name="Huq M.A."/>
        </authorList>
    </citation>
    <scope>NUCLEOTIDE SEQUENCE</scope>
    <source>
        <strain evidence="11">MAHUQ-68</strain>
    </source>
</reference>
<dbReference type="CDD" id="cd08662">
    <property type="entry name" value="M13"/>
    <property type="match status" value="1"/>
</dbReference>
<comment type="cofactor">
    <cofactor evidence="1">
        <name>Zn(2+)</name>
        <dbReference type="ChEBI" id="CHEBI:29105"/>
    </cofactor>
</comment>
<feature type="chain" id="PRO_5040991685" evidence="8">
    <location>
        <begin position="23"/>
        <end position="677"/>
    </location>
</feature>
<evidence type="ECO:0000256" key="4">
    <source>
        <dbReference type="ARBA" id="ARBA00022723"/>
    </source>
</evidence>
<evidence type="ECO:0000256" key="6">
    <source>
        <dbReference type="ARBA" id="ARBA00022833"/>
    </source>
</evidence>
<name>A0A9X2F5F9_9SPHI</name>
<gene>
    <name evidence="11" type="ORF">NF867_17110</name>
</gene>
<keyword evidence="5" id="KW-0378">Hydrolase</keyword>
<dbReference type="InterPro" id="IPR000718">
    <property type="entry name" value="Peptidase_M13"/>
</dbReference>
<evidence type="ECO:0000256" key="8">
    <source>
        <dbReference type="SAM" id="SignalP"/>
    </source>
</evidence>
<dbReference type="Pfam" id="PF05649">
    <property type="entry name" value="Peptidase_M13_N"/>
    <property type="match status" value="1"/>
</dbReference>
<evidence type="ECO:0000256" key="7">
    <source>
        <dbReference type="ARBA" id="ARBA00023049"/>
    </source>
</evidence>
<dbReference type="Gene3D" id="1.10.1380.10">
    <property type="entry name" value="Neutral endopeptidase , domain2"/>
    <property type="match status" value="1"/>
</dbReference>
<dbReference type="InterPro" id="IPR024079">
    <property type="entry name" value="MetalloPept_cat_dom_sf"/>
</dbReference>
<keyword evidence="12" id="KW-1185">Reference proteome</keyword>
<dbReference type="InterPro" id="IPR018497">
    <property type="entry name" value="Peptidase_M13_C"/>
</dbReference>
<dbReference type="AlphaFoldDB" id="A0A9X2F5F9"/>